<proteinExistence type="predicted"/>
<sequence length="234" mass="27207">MIFDPILLNEQIPIEAIIRCLREELEIARTAKPHPHIVCRVGLSFTEQMLKRRISPSQLGASTDELMELEREGAILAIKDAVARATSNTFLIESTPTLLKFVQNMTTRYKFTLAEFNLTERTIELLERAYWFEHGRLFVKHLREIKDLSKTIDVLVWELHEIRLAKTRGGFSDEDLGLTHKQRRSVVRHIQNELKTLTETYYDPATNEYDRKTISVRYHILVMIAKADLAEFPA</sequence>
<dbReference type="EMBL" id="MGEQ01000007">
    <property type="protein sequence ID" value="OGL86736.1"/>
    <property type="molecule type" value="Genomic_DNA"/>
</dbReference>
<dbReference type="AlphaFoldDB" id="A0A1F7V828"/>
<accession>A0A1F7V828</accession>
<organism evidence="1 2">
    <name type="scientific">Candidatus Uhrbacteria bacterium RIFCSPLOWO2_02_FULL_48_18</name>
    <dbReference type="NCBI Taxonomy" id="1802408"/>
    <lineage>
        <taxon>Bacteria</taxon>
        <taxon>Candidatus Uhriibacteriota</taxon>
    </lineage>
</organism>
<gene>
    <name evidence="1" type="ORF">A3I41_05410</name>
</gene>
<protein>
    <submittedName>
        <fullName evidence="1">Uncharacterized protein</fullName>
    </submittedName>
</protein>
<evidence type="ECO:0000313" key="2">
    <source>
        <dbReference type="Proteomes" id="UP000176593"/>
    </source>
</evidence>
<evidence type="ECO:0000313" key="1">
    <source>
        <dbReference type="EMBL" id="OGL86736.1"/>
    </source>
</evidence>
<comment type="caution">
    <text evidence="1">The sequence shown here is derived from an EMBL/GenBank/DDBJ whole genome shotgun (WGS) entry which is preliminary data.</text>
</comment>
<reference evidence="1 2" key="1">
    <citation type="journal article" date="2016" name="Nat. Commun.">
        <title>Thousands of microbial genomes shed light on interconnected biogeochemical processes in an aquifer system.</title>
        <authorList>
            <person name="Anantharaman K."/>
            <person name="Brown C.T."/>
            <person name="Hug L.A."/>
            <person name="Sharon I."/>
            <person name="Castelle C.J."/>
            <person name="Probst A.J."/>
            <person name="Thomas B.C."/>
            <person name="Singh A."/>
            <person name="Wilkins M.J."/>
            <person name="Karaoz U."/>
            <person name="Brodie E.L."/>
            <person name="Williams K.H."/>
            <person name="Hubbard S.S."/>
            <person name="Banfield J.F."/>
        </authorList>
    </citation>
    <scope>NUCLEOTIDE SEQUENCE [LARGE SCALE GENOMIC DNA]</scope>
</reference>
<dbReference type="Proteomes" id="UP000176593">
    <property type="component" value="Unassembled WGS sequence"/>
</dbReference>
<name>A0A1F7V828_9BACT</name>